<dbReference type="AlphaFoldDB" id="A0A545V1T4"/>
<comment type="caution">
    <text evidence="2">The sequence shown here is derived from an EMBL/GenBank/DDBJ whole genome shotgun (WGS) entry which is preliminary data.</text>
</comment>
<sequence>MALLALAVRGAPGRVGWVPVAVDTTVAAPSPTSAGPSPVSYDGRAVAASNSTERHDEAAMLPHGASYTELPLAAAAQSTLTTMSRPSKVTSAVVRTASSNKLSPTGTSTTTFTTTVTVSGRRPFYTPSKDHVDDAEIKGCGNVVFFLNRGYTASIATIEMPARNVTHSLHPSRGIWSSKETVYVDSSADARSQCATRERSSQVGGGFEQIHSTVEYKCGVKGVLSAGVFWYPAQEIPTNVSTIGVLGQLAPSAPKLAANPVFTYIHGDWEHNKDQPEASDFISLL</sequence>
<name>A0A545V1T4_9HYPO</name>
<evidence type="ECO:0000313" key="3">
    <source>
        <dbReference type="Proteomes" id="UP000315783"/>
    </source>
</evidence>
<accession>A0A545V1T4</accession>
<dbReference type="Proteomes" id="UP000315783">
    <property type="component" value="Unassembled WGS sequence"/>
</dbReference>
<feature type="region of interest" description="Disordered" evidence="1">
    <location>
        <begin position="27"/>
        <end position="49"/>
    </location>
</feature>
<protein>
    <submittedName>
        <fullName evidence="2">Uncharacterized protein</fullName>
    </submittedName>
</protein>
<evidence type="ECO:0000313" key="2">
    <source>
        <dbReference type="EMBL" id="TQV95664.1"/>
    </source>
</evidence>
<feature type="compositionally biased region" description="Low complexity" evidence="1">
    <location>
        <begin position="27"/>
        <end position="40"/>
    </location>
</feature>
<keyword evidence="3" id="KW-1185">Reference proteome</keyword>
<dbReference type="EMBL" id="SPUK01000007">
    <property type="protein sequence ID" value="TQV95664.1"/>
    <property type="molecule type" value="Genomic_DNA"/>
</dbReference>
<reference evidence="2 3" key="1">
    <citation type="journal article" date="2019" name="Appl. Microbiol. Biotechnol.">
        <title>Genome sequence of Isaria javanica and comparative genome analysis insights into family S53 peptidase evolution in fungal entomopathogens.</title>
        <authorList>
            <person name="Lin R."/>
            <person name="Zhang X."/>
            <person name="Xin B."/>
            <person name="Zou M."/>
            <person name="Gao Y."/>
            <person name="Qin F."/>
            <person name="Hu Q."/>
            <person name="Xie B."/>
            <person name="Cheng X."/>
        </authorList>
    </citation>
    <scope>NUCLEOTIDE SEQUENCE [LARGE SCALE GENOMIC DNA]</scope>
    <source>
        <strain evidence="2 3">IJ1G</strain>
    </source>
</reference>
<gene>
    <name evidence="2" type="ORF">IF1G_05493</name>
</gene>
<proteinExistence type="predicted"/>
<evidence type="ECO:0000256" key="1">
    <source>
        <dbReference type="SAM" id="MobiDB-lite"/>
    </source>
</evidence>
<organism evidence="2 3">
    <name type="scientific">Cordyceps javanica</name>
    <dbReference type="NCBI Taxonomy" id="43265"/>
    <lineage>
        <taxon>Eukaryota</taxon>
        <taxon>Fungi</taxon>
        <taxon>Dikarya</taxon>
        <taxon>Ascomycota</taxon>
        <taxon>Pezizomycotina</taxon>
        <taxon>Sordariomycetes</taxon>
        <taxon>Hypocreomycetidae</taxon>
        <taxon>Hypocreales</taxon>
        <taxon>Cordycipitaceae</taxon>
        <taxon>Cordyceps</taxon>
    </lineage>
</organism>